<comment type="caution">
    <text evidence="5">The sequence shown here is derived from an EMBL/GenBank/DDBJ whole genome shotgun (WGS) entry which is preliminary data.</text>
</comment>
<dbReference type="Gene3D" id="3.30.910.20">
    <property type="entry name" value="Skp domain"/>
    <property type="match status" value="1"/>
</dbReference>
<organism evidence="5 6">
    <name type="scientific">Sphingomonas ginkgonis</name>
    <dbReference type="NCBI Taxonomy" id="2315330"/>
    <lineage>
        <taxon>Bacteria</taxon>
        <taxon>Pseudomonadati</taxon>
        <taxon>Pseudomonadota</taxon>
        <taxon>Alphaproteobacteria</taxon>
        <taxon>Sphingomonadales</taxon>
        <taxon>Sphingomonadaceae</taxon>
        <taxon>Sphingomonas</taxon>
    </lineage>
</organism>
<feature type="coiled-coil region" evidence="3">
    <location>
        <begin position="98"/>
        <end position="125"/>
    </location>
</feature>
<dbReference type="Proteomes" id="UP000274661">
    <property type="component" value="Unassembled WGS sequence"/>
</dbReference>
<dbReference type="RefSeq" id="WP_126718913.1">
    <property type="nucleotide sequence ID" value="NZ_RWJF01000001.1"/>
</dbReference>
<dbReference type="AlphaFoldDB" id="A0A429VAR8"/>
<evidence type="ECO:0000256" key="1">
    <source>
        <dbReference type="ARBA" id="ARBA00009091"/>
    </source>
</evidence>
<comment type="similarity">
    <text evidence="1">Belongs to the Skp family.</text>
</comment>
<name>A0A429VAR8_9SPHN</name>
<keyword evidence="3" id="KW-0175">Coiled coil</keyword>
<reference evidence="5 6" key="1">
    <citation type="submission" date="2018-12" db="EMBL/GenBank/DDBJ databases">
        <title>Sphingomonas sp. HMF7854 Genome sequencing and assembly.</title>
        <authorList>
            <person name="Cha I."/>
            <person name="Kang H."/>
            <person name="Kim H."/>
            <person name="Kang J."/>
            <person name="Joh K."/>
        </authorList>
    </citation>
    <scope>NUCLEOTIDE SEQUENCE [LARGE SCALE GENOMIC DNA]</scope>
    <source>
        <strain evidence="5 6">HMF7854</strain>
    </source>
</reference>
<evidence type="ECO:0000256" key="3">
    <source>
        <dbReference type="SAM" id="Coils"/>
    </source>
</evidence>
<dbReference type="Pfam" id="PF03938">
    <property type="entry name" value="OmpH"/>
    <property type="match status" value="1"/>
</dbReference>
<dbReference type="PANTHER" id="PTHR35089">
    <property type="entry name" value="CHAPERONE PROTEIN SKP"/>
    <property type="match status" value="1"/>
</dbReference>
<proteinExistence type="inferred from homology"/>
<sequence>MNSKLLLAAVAATLVTAPGAALAQRAPAATIVVVDTARVYRDCNACRTAATNLQGQLTSAQQRAQTLGQQLQTEQASLQTAVAALKGKDPDAALKGRITAFQQRQQNAQQELARLQTNIQSTQANVTRQIDAKIGPIYQQVMTTRGANMAVDVGATLASAAGLDVTNDVLAALNSQLPSVSVTPLPQQAQPQGR</sequence>
<evidence type="ECO:0000313" key="6">
    <source>
        <dbReference type="Proteomes" id="UP000274661"/>
    </source>
</evidence>
<dbReference type="PANTHER" id="PTHR35089:SF1">
    <property type="entry name" value="CHAPERONE PROTEIN SKP"/>
    <property type="match status" value="1"/>
</dbReference>
<protein>
    <submittedName>
        <fullName evidence="5">OmpH family outer membrane protein</fullName>
    </submittedName>
</protein>
<evidence type="ECO:0000256" key="2">
    <source>
        <dbReference type="ARBA" id="ARBA00022729"/>
    </source>
</evidence>
<dbReference type="EMBL" id="RWJF01000001">
    <property type="protein sequence ID" value="RST31080.1"/>
    <property type="molecule type" value="Genomic_DNA"/>
</dbReference>
<gene>
    <name evidence="5" type="ORF">HMF7854_09705</name>
</gene>
<dbReference type="OrthoDB" id="7507070at2"/>
<evidence type="ECO:0000313" key="5">
    <source>
        <dbReference type="EMBL" id="RST31080.1"/>
    </source>
</evidence>
<dbReference type="InterPro" id="IPR005632">
    <property type="entry name" value="Chaperone_Skp"/>
</dbReference>
<dbReference type="GO" id="GO:0005829">
    <property type="term" value="C:cytosol"/>
    <property type="evidence" value="ECO:0007669"/>
    <property type="project" value="TreeGrafter"/>
</dbReference>
<dbReference type="SMART" id="SM00935">
    <property type="entry name" value="OmpH"/>
    <property type="match status" value="1"/>
</dbReference>
<keyword evidence="6" id="KW-1185">Reference proteome</keyword>
<dbReference type="GO" id="GO:0051082">
    <property type="term" value="F:unfolded protein binding"/>
    <property type="evidence" value="ECO:0007669"/>
    <property type="project" value="InterPro"/>
</dbReference>
<dbReference type="InterPro" id="IPR024930">
    <property type="entry name" value="Skp_dom_sf"/>
</dbReference>
<feature type="signal peptide" evidence="4">
    <location>
        <begin position="1"/>
        <end position="23"/>
    </location>
</feature>
<evidence type="ECO:0000256" key="4">
    <source>
        <dbReference type="SAM" id="SignalP"/>
    </source>
</evidence>
<feature type="chain" id="PRO_5019312869" evidence="4">
    <location>
        <begin position="24"/>
        <end position="194"/>
    </location>
</feature>
<accession>A0A429VAR8</accession>
<dbReference type="GO" id="GO:0050821">
    <property type="term" value="P:protein stabilization"/>
    <property type="evidence" value="ECO:0007669"/>
    <property type="project" value="TreeGrafter"/>
</dbReference>
<keyword evidence="2 4" id="KW-0732">Signal</keyword>
<dbReference type="SUPFAM" id="SSF111384">
    <property type="entry name" value="OmpH-like"/>
    <property type="match status" value="1"/>
</dbReference>